<reference evidence="6 7" key="1">
    <citation type="submission" date="2018-05" db="EMBL/GenBank/DDBJ databases">
        <title>Draft genome sequence of Scytalidium lignicola DSM 105466, a ubiquitous saprotrophic fungus.</title>
        <authorList>
            <person name="Buettner E."/>
            <person name="Gebauer A.M."/>
            <person name="Hofrichter M."/>
            <person name="Liers C."/>
            <person name="Kellner H."/>
        </authorList>
    </citation>
    <scope>NUCLEOTIDE SEQUENCE [LARGE SCALE GENOMIC DNA]</scope>
    <source>
        <strain evidence="6 7">DSM 105466</strain>
    </source>
</reference>
<evidence type="ECO:0000256" key="2">
    <source>
        <dbReference type="ARBA" id="ARBA00023002"/>
    </source>
</evidence>
<keyword evidence="5" id="KW-0812">Transmembrane</keyword>
<dbReference type="PANTHER" id="PTHR33365">
    <property type="entry name" value="YALI0B05434P"/>
    <property type="match status" value="1"/>
</dbReference>
<evidence type="ECO:0000256" key="5">
    <source>
        <dbReference type="SAM" id="Phobius"/>
    </source>
</evidence>
<keyword evidence="2" id="KW-0560">Oxidoreductase</keyword>
<dbReference type="GO" id="GO:0043386">
    <property type="term" value="P:mycotoxin biosynthetic process"/>
    <property type="evidence" value="ECO:0007669"/>
    <property type="project" value="InterPro"/>
</dbReference>
<feature type="region of interest" description="Disordered" evidence="4">
    <location>
        <begin position="61"/>
        <end position="97"/>
    </location>
</feature>
<name>A0A3E2HGU0_SCYLI</name>
<proteinExistence type="inferred from homology"/>
<dbReference type="GO" id="GO:0016491">
    <property type="term" value="F:oxidoreductase activity"/>
    <property type="evidence" value="ECO:0007669"/>
    <property type="project" value="UniProtKB-KW"/>
</dbReference>
<sequence length="470" mass="53776">MPSMPSPPGATTVVILPIDYQDDASPVTWLQGLSVSRLYSAHRDCWPPNFHVQRNFKLRPAQPEEDMKSENNHESLDFSQDDGHPLMASENWDDEESIQLQKRPVRTKRSRKVCSAILSIRYVLDTVLLILILVFLVTTRSHNRPDQLETSGDITGFAPIVRRQIKSFAHDSSFTPDDPADWFTNRVKQNWLNLVPKGLGYVRIDKPEEYDNLPEPLPEYDSTVFTTSVTHQLHCLYKLQEVFSSFMLNRTETQEFKETVWHSGHCFEYLRQSILCCGDTALEGKQTSFPDKNLPGSDGWDAKHICRNYDQIRNHLERNRMWKLNSLPVAVTGRLPRKGRLWATLTLVLTLCNVWQFFNVRLKSEAVVGLGTFEKGFDNELHAGRAIIKTIEVKFSGDPEFAEDGTPRLPITPPGALRFVGTPGPEVDEAWEGLGLGARFFLLSEEEAKENLGEAYKRFWDPKYNGYFVE</sequence>
<dbReference type="Pfam" id="PF11807">
    <property type="entry name" value="UstYa"/>
    <property type="match status" value="1"/>
</dbReference>
<feature type="non-terminal residue" evidence="6">
    <location>
        <position position="470"/>
    </location>
</feature>
<evidence type="ECO:0000256" key="3">
    <source>
        <dbReference type="ARBA" id="ARBA00035112"/>
    </source>
</evidence>
<comment type="similarity">
    <text evidence="3">Belongs to the ustYa family.</text>
</comment>
<dbReference type="AlphaFoldDB" id="A0A3E2HGU0"/>
<dbReference type="OrthoDB" id="3687641at2759"/>
<gene>
    <name evidence="6" type="ORF">B7463_g3991</name>
</gene>
<dbReference type="Proteomes" id="UP000258309">
    <property type="component" value="Unassembled WGS sequence"/>
</dbReference>
<dbReference type="InterPro" id="IPR021765">
    <property type="entry name" value="UstYa-like"/>
</dbReference>
<protein>
    <submittedName>
        <fullName evidence="6">Uncharacterized protein</fullName>
    </submittedName>
</protein>
<keyword evidence="5" id="KW-1133">Transmembrane helix</keyword>
<evidence type="ECO:0000313" key="6">
    <source>
        <dbReference type="EMBL" id="RFU32353.1"/>
    </source>
</evidence>
<feature type="compositionally biased region" description="Basic and acidic residues" evidence="4">
    <location>
        <begin position="65"/>
        <end position="84"/>
    </location>
</feature>
<dbReference type="EMBL" id="NCSJ02000056">
    <property type="protein sequence ID" value="RFU32353.1"/>
    <property type="molecule type" value="Genomic_DNA"/>
</dbReference>
<dbReference type="PANTHER" id="PTHR33365:SF11">
    <property type="entry name" value="TAT PATHWAY SIGNAL SEQUENCE"/>
    <property type="match status" value="1"/>
</dbReference>
<keyword evidence="7" id="KW-1185">Reference proteome</keyword>
<dbReference type="STRING" id="5539.A0A3E2HGU0"/>
<comment type="caution">
    <text evidence="6">The sequence shown here is derived from an EMBL/GenBank/DDBJ whole genome shotgun (WGS) entry which is preliminary data.</text>
</comment>
<organism evidence="6 7">
    <name type="scientific">Scytalidium lignicola</name>
    <name type="common">Hyphomycete</name>
    <dbReference type="NCBI Taxonomy" id="5539"/>
    <lineage>
        <taxon>Eukaryota</taxon>
        <taxon>Fungi</taxon>
        <taxon>Dikarya</taxon>
        <taxon>Ascomycota</taxon>
        <taxon>Pezizomycotina</taxon>
        <taxon>Leotiomycetes</taxon>
        <taxon>Leotiomycetes incertae sedis</taxon>
        <taxon>Scytalidium</taxon>
    </lineage>
</organism>
<evidence type="ECO:0000313" key="7">
    <source>
        <dbReference type="Proteomes" id="UP000258309"/>
    </source>
</evidence>
<evidence type="ECO:0000256" key="4">
    <source>
        <dbReference type="SAM" id="MobiDB-lite"/>
    </source>
</evidence>
<feature type="non-terminal residue" evidence="6">
    <location>
        <position position="1"/>
    </location>
</feature>
<evidence type="ECO:0000256" key="1">
    <source>
        <dbReference type="ARBA" id="ARBA00004685"/>
    </source>
</evidence>
<accession>A0A3E2HGU0</accession>
<feature type="transmembrane region" description="Helical" evidence="5">
    <location>
        <begin position="113"/>
        <end position="137"/>
    </location>
</feature>
<keyword evidence="5" id="KW-0472">Membrane</keyword>
<comment type="pathway">
    <text evidence="1">Mycotoxin biosynthesis.</text>
</comment>